<feature type="compositionally biased region" description="Acidic residues" evidence="1">
    <location>
        <begin position="11"/>
        <end position="20"/>
    </location>
</feature>
<dbReference type="EMBL" id="VSRR010076240">
    <property type="protein sequence ID" value="MPC87979.1"/>
    <property type="molecule type" value="Genomic_DNA"/>
</dbReference>
<comment type="caution">
    <text evidence="3">The sequence shown here is derived from an EMBL/GenBank/DDBJ whole genome shotgun (WGS) entry which is preliminary data.</text>
</comment>
<keyword evidence="2" id="KW-1133">Transmembrane helix</keyword>
<feature type="compositionally biased region" description="Basic and acidic residues" evidence="1">
    <location>
        <begin position="1"/>
        <end position="10"/>
    </location>
</feature>
<sequence length="86" mass="9474">MEESIKKVREGEEEEEEELGELSQYVVDEITALEQPLIASSVGGFSMVVVVRSHTCVSYLSSEAVVVEVIKVIMITVMIITALVML</sequence>
<proteinExistence type="predicted"/>
<evidence type="ECO:0000256" key="1">
    <source>
        <dbReference type="SAM" id="MobiDB-lite"/>
    </source>
</evidence>
<feature type="region of interest" description="Disordered" evidence="1">
    <location>
        <begin position="1"/>
        <end position="20"/>
    </location>
</feature>
<dbReference type="AlphaFoldDB" id="A0A5B7J079"/>
<evidence type="ECO:0000313" key="3">
    <source>
        <dbReference type="EMBL" id="MPC87979.1"/>
    </source>
</evidence>
<gene>
    <name evidence="3" type="ORF">E2C01_082867</name>
</gene>
<accession>A0A5B7J079</accession>
<evidence type="ECO:0000313" key="4">
    <source>
        <dbReference type="Proteomes" id="UP000324222"/>
    </source>
</evidence>
<name>A0A5B7J079_PORTR</name>
<keyword evidence="2" id="KW-0812">Transmembrane</keyword>
<organism evidence="3 4">
    <name type="scientific">Portunus trituberculatus</name>
    <name type="common">Swimming crab</name>
    <name type="synonym">Neptunus trituberculatus</name>
    <dbReference type="NCBI Taxonomy" id="210409"/>
    <lineage>
        <taxon>Eukaryota</taxon>
        <taxon>Metazoa</taxon>
        <taxon>Ecdysozoa</taxon>
        <taxon>Arthropoda</taxon>
        <taxon>Crustacea</taxon>
        <taxon>Multicrustacea</taxon>
        <taxon>Malacostraca</taxon>
        <taxon>Eumalacostraca</taxon>
        <taxon>Eucarida</taxon>
        <taxon>Decapoda</taxon>
        <taxon>Pleocyemata</taxon>
        <taxon>Brachyura</taxon>
        <taxon>Eubrachyura</taxon>
        <taxon>Portunoidea</taxon>
        <taxon>Portunidae</taxon>
        <taxon>Portuninae</taxon>
        <taxon>Portunus</taxon>
    </lineage>
</organism>
<evidence type="ECO:0000256" key="2">
    <source>
        <dbReference type="SAM" id="Phobius"/>
    </source>
</evidence>
<keyword evidence="4" id="KW-1185">Reference proteome</keyword>
<feature type="transmembrane region" description="Helical" evidence="2">
    <location>
        <begin position="64"/>
        <end position="85"/>
    </location>
</feature>
<keyword evidence="2" id="KW-0472">Membrane</keyword>
<protein>
    <submittedName>
        <fullName evidence="3">Uncharacterized protein</fullName>
    </submittedName>
</protein>
<reference evidence="3 4" key="1">
    <citation type="submission" date="2019-05" db="EMBL/GenBank/DDBJ databases">
        <title>Another draft genome of Portunus trituberculatus and its Hox gene families provides insights of decapod evolution.</title>
        <authorList>
            <person name="Jeong J.-H."/>
            <person name="Song I."/>
            <person name="Kim S."/>
            <person name="Choi T."/>
            <person name="Kim D."/>
            <person name="Ryu S."/>
            <person name="Kim W."/>
        </authorList>
    </citation>
    <scope>NUCLEOTIDE SEQUENCE [LARGE SCALE GENOMIC DNA]</scope>
    <source>
        <tissue evidence="3">Muscle</tissue>
    </source>
</reference>
<dbReference type="Proteomes" id="UP000324222">
    <property type="component" value="Unassembled WGS sequence"/>
</dbReference>